<dbReference type="RefSeq" id="WP_027470180.1">
    <property type="nucleotide sequence ID" value="NZ_BAMD01000017.1"/>
</dbReference>
<reference evidence="10 11" key="1">
    <citation type="journal article" date="2014" name="Genome Announc.">
        <title>Draft Genome Sequence of Cytophaga fermentans JCM 21142T, a Facultative Anaerobe Isolated from Marine Mud.</title>
        <authorList>
            <person name="Starns D."/>
            <person name="Oshima K."/>
            <person name="Suda W."/>
            <person name="Iino T."/>
            <person name="Yuki M."/>
            <person name="Inoue J."/>
            <person name="Kitamura K."/>
            <person name="Iida T."/>
            <person name="Darby A."/>
            <person name="Hattori M."/>
            <person name="Ohkuma M."/>
        </authorList>
    </citation>
    <scope>NUCLEOTIDE SEQUENCE [LARGE SCALE GENOMIC DNA]</scope>
    <source>
        <strain evidence="10 11">JCM 21142</strain>
    </source>
</reference>
<evidence type="ECO:0000256" key="6">
    <source>
        <dbReference type="ARBA" id="ARBA00022982"/>
    </source>
</evidence>
<keyword evidence="5 7" id="KW-0288">FMN</keyword>
<dbReference type="GO" id="GO:0009055">
    <property type="term" value="F:electron transfer activity"/>
    <property type="evidence" value="ECO:0007669"/>
    <property type="project" value="UniProtKB-UniRule"/>
</dbReference>
<dbReference type="InterPro" id="IPR029039">
    <property type="entry name" value="Flavoprotein-like_sf"/>
</dbReference>
<keyword evidence="11" id="KW-1185">Reference proteome</keyword>
<dbReference type="Proteomes" id="UP000019402">
    <property type="component" value="Unassembled WGS sequence"/>
</dbReference>
<dbReference type="Gene3D" id="3.40.50.360">
    <property type="match status" value="1"/>
</dbReference>
<dbReference type="Pfam" id="PF00258">
    <property type="entry name" value="Flavodoxin_1"/>
    <property type="match status" value="1"/>
</dbReference>
<dbReference type="InterPro" id="IPR008254">
    <property type="entry name" value="Flavodoxin/NO_synth"/>
</dbReference>
<evidence type="ECO:0000256" key="3">
    <source>
        <dbReference type="ARBA" id="ARBA00022448"/>
    </source>
</evidence>
<dbReference type="InterPro" id="IPR050619">
    <property type="entry name" value="Flavodoxin"/>
</dbReference>
<evidence type="ECO:0000313" key="11">
    <source>
        <dbReference type="Proteomes" id="UP000019402"/>
    </source>
</evidence>
<feature type="domain" description="Flavodoxin-like" evidence="9">
    <location>
        <begin position="4"/>
        <end position="169"/>
    </location>
</feature>
<protein>
    <recommendedName>
        <fullName evidence="7">Flavodoxin</fullName>
    </recommendedName>
</protein>
<evidence type="ECO:0000313" key="10">
    <source>
        <dbReference type="EMBL" id="GAF03037.1"/>
    </source>
</evidence>
<dbReference type="PANTHER" id="PTHR42809:SF1">
    <property type="entry name" value="FLAVODOXIN 1"/>
    <property type="match status" value="1"/>
</dbReference>
<organism evidence="10 11">
    <name type="scientific">Saccharicrinis fermentans DSM 9555 = JCM 21142</name>
    <dbReference type="NCBI Taxonomy" id="869213"/>
    <lineage>
        <taxon>Bacteria</taxon>
        <taxon>Pseudomonadati</taxon>
        <taxon>Bacteroidota</taxon>
        <taxon>Bacteroidia</taxon>
        <taxon>Marinilabiliales</taxon>
        <taxon>Marinilabiliaceae</taxon>
        <taxon>Saccharicrinis</taxon>
    </lineage>
</organism>
<evidence type="ECO:0000256" key="1">
    <source>
        <dbReference type="ARBA" id="ARBA00001917"/>
    </source>
</evidence>
<name>W7Y4K7_9BACT</name>
<dbReference type="InterPro" id="IPR010086">
    <property type="entry name" value="Flavodoxin_lc"/>
</dbReference>
<dbReference type="STRING" id="869213.GCA_000517085_00066"/>
<comment type="caution">
    <text evidence="10">The sequence shown here is derived from an EMBL/GenBank/DDBJ whole genome shotgun (WGS) entry which is preliminary data.</text>
</comment>
<feature type="region of interest" description="Disordered" evidence="8">
    <location>
        <begin position="149"/>
        <end position="173"/>
    </location>
</feature>
<dbReference type="PIRSF" id="PIRSF038996">
    <property type="entry name" value="FldA"/>
    <property type="match status" value="1"/>
</dbReference>
<evidence type="ECO:0000256" key="7">
    <source>
        <dbReference type="PIRNR" id="PIRNR038996"/>
    </source>
</evidence>
<dbReference type="EMBL" id="BAMD01000017">
    <property type="protein sequence ID" value="GAF03037.1"/>
    <property type="molecule type" value="Genomic_DNA"/>
</dbReference>
<keyword evidence="3 7" id="KW-0813">Transport</keyword>
<evidence type="ECO:0000256" key="8">
    <source>
        <dbReference type="SAM" id="MobiDB-lite"/>
    </source>
</evidence>
<evidence type="ECO:0000259" key="9">
    <source>
        <dbReference type="PROSITE" id="PS50902"/>
    </source>
</evidence>
<dbReference type="eggNOG" id="COG0716">
    <property type="taxonomic scope" value="Bacteria"/>
</dbReference>
<dbReference type="PROSITE" id="PS50902">
    <property type="entry name" value="FLAVODOXIN_LIKE"/>
    <property type="match status" value="1"/>
</dbReference>
<dbReference type="SUPFAM" id="SSF52218">
    <property type="entry name" value="Flavoproteins"/>
    <property type="match status" value="1"/>
</dbReference>
<evidence type="ECO:0000256" key="5">
    <source>
        <dbReference type="ARBA" id="ARBA00022643"/>
    </source>
</evidence>
<dbReference type="AlphaFoldDB" id="W7Y4K7"/>
<gene>
    <name evidence="10" type="ORF">JCM21142_41691</name>
</gene>
<dbReference type="OrthoDB" id="9790745at2"/>
<sequence>MNKTGIFYGPEKGSVAKVANMIADELGKDTTDIIPIKNCNPTAFKDYHKLIFGISTLGRTNWDSEHKDDDWDQFFTQLKNVNWDSKQVAIYGLGDQINYPDHFVDAIGWLYERLKALNVDIVGAVDDQGYHYNESEALIKGQFMGLPLDEDNESEKSPSRIEQWTSQLKKDGF</sequence>
<keyword evidence="4 7" id="KW-0285">Flavoprotein</keyword>
<comment type="cofactor">
    <cofactor evidence="1 7">
        <name>FMN</name>
        <dbReference type="ChEBI" id="CHEBI:58210"/>
    </cofactor>
</comment>
<dbReference type="NCBIfam" id="TIGR01752">
    <property type="entry name" value="flav_long"/>
    <property type="match status" value="1"/>
</dbReference>
<comment type="function">
    <text evidence="7">Low-potential electron donor to a number of redox enzymes.</text>
</comment>
<proteinExistence type="inferred from homology"/>
<keyword evidence="6 7" id="KW-0249">Electron transport</keyword>
<accession>W7Y4K7</accession>
<dbReference type="PANTHER" id="PTHR42809">
    <property type="entry name" value="FLAVODOXIN 2"/>
    <property type="match status" value="1"/>
</dbReference>
<evidence type="ECO:0000256" key="2">
    <source>
        <dbReference type="ARBA" id="ARBA00005267"/>
    </source>
</evidence>
<dbReference type="GO" id="GO:0010181">
    <property type="term" value="F:FMN binding"/>
    <property type="evidence" value="ECO:0007669"/>
    <property type="project" value="UniProtKB-UniRule"/>
</dbReference>
<comment type="similarity">
    <text evidence="2 7">Belongs to the flavodoxin family.</text>
</comment>
<evidence type="ECO:0000256" key="4">
    <source>
        <dbReference type="ARBA" id="ARBA00022630"/>
    </source>
</evidence>